<dbReference type="InterPro" id="IPR041298">
    <property type="entry name" value="UBZ3"/>
</dbReference>
<dbReference type="GO" id="GO:0003887">
    <property type="term" value="F:DNA-directed DNA polymerase activity"/>
    <property type="evidence" value="ECO:0007669"/>
    <property type="project" value="TreeGrafter"/>
</dbReference>
<dbReference type="GO" id="GO:0070987">
    <property type="term" value="P:error-free translesion synthesis"/>
    <property type="evidence" value="ECO:0007669"/>
    <property type="project" value="UniProtKB-ARBA"/>
</dbReference>
<evidence type="ECO:0000256" key="9">
    <source>
        <dbReference type="ARBA" id="ARBA00044975"/>
    </source>
</evidence>
<evidence type="ECO:0000259" key="11">
    <source>
        <dbReference type="PROSITE" id="PS50173"/>
    </source>
</evidence>
<dbReference type="GO" id="GO:0009314">
    <property type="term" value="P:response to radiation"/>
    <property type="evidence" value="ECO:0007669"/>
    <property type="project" value="TreeGrafter"/>
</dbReference>
<reference evidence="13" key="1">
    <citation type="submission" date="2020-12" db="EMBL/GenBank/DDBJ databases">
        <title>Metabolic potential, ecology and presence of endohyphal bacteria is reflected in genomic diversity of Mucoromycotina.</title>
        <authorList>
            <person name="Muszewska A."/>
            <person name="Okrasinska A."/>
            <person name="Steczkiewicz K."/>
            <person name="Drgas O."/>
            <person name="Orlowska M."/>
            <person name="Perlinska-Lenart U."/>
            <person name="Aleksandrzak-Piekarczyk T."/>
            <person name="Szatraj K."/>
            <person name="Zielenkiewicz U."/>
            <person name="Pilsyk S."/>
            <person name="Malc E."/>
            <person name="Mieczkowski P."/>
            <person name="Kruszewska J.S."/>
            <person name="Biernat P."/>
            <person name="Pawlowska J."/>
        </authorList>
    </citation>
    <scope>NUCLEOTIDE SEQUENCE</scope>
    <source>
        <strain evidence="13">WA0000051536</strain>
    </source>
</reference>
<keyword evidence="7" id="KW-0234">DNA repair</keyword>
<sequence>MTLETQFIHCFAVHVEAEATACTERLSVHSSYRPRLLLLSKQVRLNLPPDLPVAVQQWQGLIAVNYPAKAAGITRHMPIDEAYKKCPNLRPVHVATFNMHDPVAKYHDNPSQLTHKVSLDIYRKASQNIFKIFQKYCSKVQKAGLDEAFLDVTSIVNARLLEKYDSLFLEDASEEFCNEIDWEPLGFLALSDEESSLLNPTSEAADGDDAVSHLIASDRSPPAPKLRGNWKDLQLSIGAEIAKEIRKDIFDTLKYTCSAGIAHNKTIAKLCSALNKPNKQTTMRESIVLEFMKSIPFTKIRNLGGKLGTEVENVLNIQNAGDLWKYSSEELQAKFGQSQGIWLYDICRGIDNSEVTTIKITKSMMASKVFTPPLRLISDVERWMAVLGSEIFMRIMDDFEERSRWPKTLVIHFRCAGESSGRSGRSKSCPMIKRSEVISPDVITQRANELFKTCEHPFPLLHMSLAVSGLTVDESSSTHNITKFFSNSAEGNHNHKLAPQETTTIDMKASSSRSVKDVKVESNKKGIAALFFSQKDTTSSTDHHDTEERTRCDECGNWIAITDVAEHADYHFAKNLQDEDRHNQNTAMQDSPAAKPNSVPATKKRKGVSSNNDTQKESRRLFFQPRRS</sequence>
<evidence type="ECO:0000256" key="1">
    <source>
        <dbReference type="ARBA" id="ARBA00004123"/>
    </source>
</evidence>
<dbReference type="Pfam" id="PF00817">
    <property type="entry name" value="IMS"/>
    <property type="match status" value="1"/>
</dbReference>
<keyword evidence="8" id="KW-0539">Nucleus</keyword>
<dbReference type="GO" id="GO:0005634">
    <property type="term" value="C:nucleus"/>
    <property type="evidence" value="ECO:0007669"/>
    <property type="project" value="UniProtKB-SubCell"/>
</dbReference>
<evidence type="ECO:0000313" key="14">
    <source>
        <dbReference type="Proteomes" id="UP000612746"/>
    </source>
</evidence>
<evidence type="ECO:0000256" key="5">
    <source>
        <dbReference type="ARBA" id="ARBA00022771"/>
    </source>
</evidence>
<keyword evidence="14" id="KW-1185">Reference proteome</keyword>
<dbReference type="InterPro" id="IPR036775">
    <property type="entry name" value="DNA_pol_Y-fam_lit_finger_sf"/>
</dbReference>
<dbReference type="Pfam" id="PF18439">
    <property type="entry name" value="zf_UBZ"/>
    <property type="match status" value="1"/>
</dbReference>
<dbReference type="InterPro" id="IPR052230">
    <property type="entry name" value="DNA_polymerase_eta"/>
</dbReference>
<evidence type="ECO:0000313" key="13">
    <source>
        <dbReference type="EMBL" id="KAG2177532.1"/>
    </source>
</evidence>
<dbReference type="OrthoDB" id="5723at2759"/>
<evidence type="ECO:0000256" key="8">
    <source>
        <dbReference type="ARBA" id="ARBA00023242"/>
    </source>
</evidence>
<organism evidence="13 14">
    <name type="scientific">Umbelopsis vinacea</name>
    <dbReference type="NCBI Taxonomy" id="44442"/>
    <lineage>
        <taxon>Eukaryota</taxon>
        <taxon>Fungi</taxon>
        <taxon>Fungi incertae sedis</taxon>
        <taxon>Mucoromycota</taxon>
        <taxon>Mucoromycotina</taxon>
        <taxon>Umbelopsidomycetes</taxon>
        <taxon>Umbelopsidales</taxon>
        <taxon>Umbelopsidaceae</taxon>
        <taxon>Umbelopsis</taxon>
    </lineage>
</organism>
<dbReference type="GO" id="GO:0008270">
    <property type="term" value="F:zinc ion binding"/>
    <property type="evidence" value="ECO:0007669"/>
    <property type="project" value="UniProtKB-KW"/>
</dbReference>
<dbReference type="GO" id="GO:0005657">
    <property type="term" value="C:replication fork"/>
    <property type="evidence" value="ECO:0007669"/>
    <property type="project" value="UniProtKB-ARBA"/>
</dbReference>
<accession>A0A8H7UDG5</accession>
<dbReference type="GO" id="GO:0035861">
    <property type="term" value="C:site of double-strand break"/>
    <property type="evidence" value="ECO:0007669"/>
    <property type="project" value="TreeGrafter"/>
</dbReference>
<dbReference type="Pfam" id="PF11799">
    <property type="entry name" value="IMS_C"/>
    <property type="match status" value="1"/>
</dbReference>
<keyword evidence="5" id="KW-0863">Zinc-finger</keyword>
<dbReference type="InterPro" id="IPR001126">
    <property type="entry name" value="UmuC"/>
</dbReference>
<feature type="region of interest" description="Disordered" evidence="10">
    <location>
        <begin position="585"/>
        <end position="628"/>
    </location>
</feature>
<dbReference type="SUPFAM" id="SSF100879">
    <property type="entry name" value="Lesion bypass DNA polymerase (Y-family), little finger domain"/>
    <property type="match status" value="1"/>
</dbReference>
<dbReference type="PANTHER" id="PTHR45873">
    <property type="entry name" value="DNA POLYMERASE ETA"/>
    <property type="match status" value="1"/>
</dbReference>
<keyword evidence="3" id="KW-0479">Metal-binding</keyword>
<dbReference type="InterPro" id="IPR043502">
    <property type="entry name" value="DNA/RNA_pol_sf"/>
</dbReference>
<keyword evidence="2" id="KW-0808">Transferase</keyword>
<dbReference type="AlphaFoldDB" id="A0A8H7UDG5"/>
<evidence type="ECO:0000256" key="3">
    <source>
        <dbReference type="ARBA" id="ARBA00022723"/>
    </source>
</evidence>
<comment type="subcellular location">
    <subcellularLocation>
        <location evidence="1">Nucleus</location>
    </subcellularLocation>
</comment>
<dbReference type="FunFam" id="3.40.1170.60:FF:000008">
    <property type="entry name" value="DNA polymerase eta subunit"/>
    <property type="match status" value="1"/>
</dbReference>
<evidence type="ECO:0000259" key="12">
    <source>
        <dbReference type="PROSITE" id="PS51907"/>
    </source>
</evidence>
<dbReference type="GO" id="GO:0003684">
    <property type="term" value="F:damaged DNA binding"/>
    <property type="evidence" value="ECO:0007669"/>
    <property type="project" value="InterPro"/>
</dbReference>
<comment type="caution">
    <text evidence="13">The sequence shown here is derived from an EMBL/GenBank/DDBJ whole genome shotgun (WGS) entry which is preliminary data.</text>
</comment>
<dbReference type="PANTHER" id="PTHR45873:SF1">
    <property type="entry name" value="DNA POLYMERASE ETA"/>
    <property type="match status" value="1"/>
</dbReference>
<dbReference type="GO" id="GO:0007064">
    <property type="term" value="P:mitotic sister chromatid cohesion"/>
    <property type="evidence" value="ECO:0007669"/>
    <property type="project" value="UniProtKB-ARBA"/>
</dbReference>
<keyword evidence="6" id="KW-0862">Zinc</keyword>
<dbReference type="PIRSF" id="PIRSF036603">
    <property type="entry name" value="DPol_eta"/>
    <property type="match status" value="1"/>
</dbReference>
<dbReference type="EMBL" id="JAEPRA010000012">
    <property type="protein sequence ID" value="KAG2177532.1"/>
    <property type="molecule type" value="Genomic_DNA"/>
</dbReference>
<name>A0A8H7UDG5_9FUNG</name>
<dbReference type="Gene3D" id="3.30.1490.100">
    <property type="entry name" value="DNA polymerase, Y-family, little finger domain"/>
    <property type="match status" value="1"/>
</dbReference>
<evidence type="ECO:0000256" key="2">
    <source>
        <dbReference type="ARBA" id="ARBA00022679"/>
    </source>
</evidence>
<proteinExistence type="predicted"/>
<dbReference type="Pfam" id="PF21704">
    <property type="entry name" value="POLH-Rev1_HhH"/>
    <property type="match status" value="1"/>
</dbReference>
<dbReference type="Gene3D" id="3.40.1170.60">
    <property type="match status" value="1"/>
</dbReference>
<dbReference type="InterPro" id="IPR017961">
    <property type="entry name" value="DNA_pol_Y-fam_little_finger"/>
</dbReference>
<evidence type="ECO:0000256" key="7">
    <source>
        <dbReference type="ARBA" id="ARBA00023204"/>
    </source>
</evidence>
<dbReference type="PROSITE" id="PS51907">
    <property type="entry name" value="ZF_UBZ3"/>
    <property type="match status" value="1"/>
</dbReference>
<feature type="domain" description="UBZ3-type" evidence="12">
    <location>
        <begin position="545"/>
        <end position="579"/>
    </location>
</feature>
<dbReference type="PROSITE" id="PS50173">
    <property type="entry name" value="UMUC"/>
    <property type="match status" value="1"/>
</dbReference>
<dbReference type="Proteomes" id="UP000612746">
    <property type="component" value="Unassembled WGS sequence"/>
</dbReference>
<evidence type="ECO:0000256" key="6">
    <source>
        <dbReference type="ARBA" id="ARBA00022833"/>
    </source>
</evidence>
<gene>
    <name evidence="13" type="ORF">INT44_008044</name>
</gene>
<dbReference type="Gene3D" id="3.30.70.270">
    <property type="match status" value="1"/>
</dbReference>
<dbReference type="FunFam" id="1.10.150.20:FF:000014">
    <property type="entry name" value="Polymerase (DNA directed), eta"/>
    <property type="match status" value="1"/>
</dbReference>
<dbReference type="GO" id="GO:0042276">
    <property type="term" value="P:error-prone translesion synthesis"/>
    <property type="evidence" value="ECO:0007669"/>
    <property type="project" value="TreeGrafter"/>
</dbReference>
<dbReference type="Gene3D" id="1.10.150.20">
    <property type="entry name" value="5' to 3' exonuclease, C-terminal subdomain"/>
    <property type="match status" value="1"/>
</dbReference>
<evidence type="ECO:0000256" key="10">
    <source>
        <dbReference type="SAM" id="MobiDB-lite"/>
    </source>
</evidence>
<feature type="domain" description="UmuC" evidence="11">
    <location>
        <begin position="52"/>
        <end position="304"/>
    </location>
</feature>
<dbReference type="InterPro" id="IPR043128">
    <property type="entry name" value="Rev_trsase/Diguanyl_cyclase"/>
</dbReference>
<protein>
    <recommendedName>
        <fullName evidence="9">DNA polymerase eta</fullName>
    </recommendedName>
</protein>
<keyword evidence="4" id="KW-0227">DNA damage</keyword>
<dbReference type="SUPFAM" id="SSF56672">
    <property type="entry name" value="DNA/RNA polymerases"/>
    <property type="match status" value="1"/>
</dbReference>
<evidence type="ECO:0000256" key="4">
    <source>
        <dbReference type="ARBA" id="ARBA00022763"/>
    </source>
</evidence>
<dbReference type="GO" id="GO:0006281">
    <property type="term" value="P:DNA repair"/>
    <property type="evidence" value="ECO:0007669"/>
    <property type="project" value="UniProtKB-KW"/>
</dbReference>